<dbReference type="Gene3D" id="3.40.50.300">
    <property type="entry name" value="P-loop containing nucleotide triphosphate hydrolases"/>
    <property type="match status" value="1"/>
</dbReference>
<organism evidence="1 2">
    <name type="scientific">Aquipuribacter nitratireducens</name>
    <dbReference type="NCBI Taxonomy" id="650104"/>
    <lineage>
        <taxon>Bacteria</taxon>
        <taxon>Bacillati</taxon>
        <taxon>Actinomycetota</taxon>
        <taxon>Actinomycetes</taxon>
        <taxon>Micrococcales</taxon>
        <taxon>Intrasporangiaceae</taxon>
        <taxon>Aquipuribacter</taxon>
    </lineage>
</organism>
<dbReference type="Proteomes" id="UP001596122">
    <property type="component" value="Unassembled WGS sequence"/>
</dbReference>
<gene>
    <name evidence="1" type="ORF">ACFPJ6_06750</name>
</gene>
<comment type="caution">
    <text evidence="1">The sequence shown here is derived from an EMBL/GenBank/DDBJ whole genome shotgun (WGS) entry which is preliminary data.</text>
</comment>
<keyword evidence="2" id="KW-1185">Reference proteome</keyword>
<accession>A0ABW0GM67</accession>
<dbReference type="InterPro" id="IPR027417">
    <property type="entry name" value="P-loop_NTPase"/>
</dbReference>
<name>A0ABW0GM67_9MICO</name>
<protein>
    <submittedName>
        <fullName evidence="1">DUF1611 domain-containing protein</fullName>
    </submittedName>
</protein>
<evidence type="ECO:0000313" key="2">
    <source>
        <dbReference type="Proteomes" id="UP001596122"/>
    </source>
</evidence>
<dbReference type="EMBL" id="JBHSLD010000007">
    <property type="protein sequence ID" value="MFC5380482.1"/>
    <property type="molecule type" value="Genomic_DNA"/>
</dbReference>
<dbReference type="RefSeq" id="WP_340268172.1">
    <property type="nucleotide sequence ID" value="NZ_JBBEOG010000002.1"/>
</dbReference>
<dbReference type="SUPFAM" id="SSF52540">
    <property type="entry name" value="P-loop containing nucleoside triphosphate hydrolases"/>
    <property type="match status" value="1"/>
</dbReference>
<evidence type="ECO:0000313" key="1">
    <source>
        <dbReference type="EMBL" id="MFC5380482.1"/>
    </source>
</evidence>
<sequence>MTTPQPAPGCPDTPDARAVLRSVEKVVERAAAPTLGERLRRAKLTYASRHVVPLHAGQPLALLTGDDVVPAAGDLVLARVTSVGQHTWVELPTGRHARVFAGDEVVLAYADRYAPDAFLAHVPEDLGPCDLVAAGGIAARVDAAHASMAAPTRIEPVGLLADGTGRRLRLRDWTTVRPRQPEPATADSVPVVAVVGTAMNAGKTTALAMLVAGLSAAGLSVGAAKVTGTAAGNDPWLFTDAGAEALDFTDAGHPTTAGVAHEDCVGVVGGLLAELRGRHDVVVMEIADGVLQRESAALVADPRVRAAVDGVLFAAGDAVGALGGAERLAALGWRVLGVTGLFTASPLAVRETEERAVVPVLASTDLAQPEHALALLARLRADRGTRHDGLTTQP</sequence>
<proteinExistence type="predicted"/>
<reference evidence="2" key="1">
    <citation type="journal article" date="2019" name="Int. J. Syst. Evol. Microbiol.">
        <title>The Global Catalogue of Microorganisms (GCM) 10K type strain sequencing project: providing services to taxonomists for standard genome sequencing and annotation.</title>
        <authorList>
            <consortium name="The Broad Institute Genomics Platform"/>
            <consortium name="The Broad Institute Genome Sequencing Center for Infectious Disease"/>
            <person name="Wu L."/>
            <person name="Ma J."/>
        </authorList>
    </citation>
    <scope>NUCLEOTIDE SEQUENCE [LARGE SCALE GENOMIC DNA]</scope>
    <source>
        <strain evidence="2">CCUG 43114</strain>
    </source>
</reference>